<dbReference type="PROSITE" id="PS00116">
    <property type="entry name" value="DNA_POLYMERASE_B"/>
    <property type="match status" value="1"/>
</dbReference>
<evidence type="ECO:0000259" key="17">
    <source>
        <dbReference type="Pfam" id="PF14260"/>
    </source>
</evidence>
<dbReference type="Pfam" id="PF14260">
    <property type="entry name" value="zf-C4pol"/>
    <property type="match status" value="1"/>
</dbReference>
<dbReference type="OrthoDB" id="2414538at2759"/>
<dbReference type="GO" id="GO:0006260">
    <property type="term" value="P:DNA replication"/>
    <property type="evidence" value="ECO:0007669"/>
    <property type="project" value="UniProtKB-KW"/>
</dbReference>
<dbReference type="CDD" id="cd05534">
    <property type="entry name" value="POLBc_zeta"/>
    <property type="match status" value="1"/>
</dbReference>
<dbReference type="FunFam" id="1.10.287.690:FF:000002">
    <property type="entry name" value="DNA polymerase zeta"/>
    <property type="match status" value="1"/>
</dbReference>
<dbReference type="SUPFAM" id="SSF56672">
    <property type="entry name" value="DNA/RNA polymerases"/>
    <property type="match status" value="1"/>
</dbReference>
<evidence type="ECO:0000256" key="11">
    <source>
        <dbReference type="ARBA" id="ARBA00023204"/>
    </source>
</evidence>
<dbReference type="Gene3D" id="3.90.1600.10">
    <property type="entry name" value="Palm domain of DNA polymerase"/>
    <property type="match status" value="1"/>
</dbReference>
<evidence type="ECO:0000256" key="5">
    <source>
        <dbReference type="ARBA" id="ARBA00022723"/>
    </source>
</evidence>
<feature type="domain" description="DNA-directed DNA polymerase family B multifunctional" evidence="15">
    <location>
        <begin position="999"/>
        <end position="1465"/>
    </location>
</feature>
<evidence type="ECO:0000256" key="10">
    <source>
        <dbReference type="ARBA" id="ARBA00023014"/>
    </source>
</evidence>
<feature type="region of interest" description="Disordered" evidence="14">
    <location>
        <begin position="464"/>
        <end position="508"/>
    </location>
</feature>
<evidence type="ECO:0000256" key="9">
    <source>
        <dbReference type="ARBA" id="ARBA00023004"/>
    </source>
</evidence>
<keyword evidence="13" id="KW-0539">Nucleus</keyword>
<feature type="domain" description="C4-type zinc-finger of DNA polymerase delta" evidence="17">
    <location>
        <begin position="1515"/>
        <end position="1584"/>
    </location>
</feature>
<dbReference type="InterPro" id="IPR017964">
    <property type="entry name" value="DNA-dir_DNA_pol_B_CS"/>
</dbReference>
<feature type="domain" description="DNA polymerase zeta catalytic subunit N-terminal" evidence="19">
    <location>
        <begin position="20"/>
        <end position="65"/>
    </location>
</feature>
<dbReference type="InterPro" id="IPR023211">
    <property type="entry name" value="DNA_pol_palm_dom_sf"/>
</dbReference>
<feature type="region of interest" description="Disordered" evidence="14">
    <location>
        <begin position="279"/>
        <end position="302"/>
    </location>
</feature>
<dbReference type="InterPro" id="IPR042087">
    <property type="entry name" value="DNA_pol_B_thumb"/>
</dbReference>
<dbReference type="GO" id="GO:0016035">
    <property type="term" value="C:zeta DNA polymerase complex"/>
    <property type="evidence" value="ECO:0007669"/>
    <property type="project" value="InterPro"/>
</dbReference>
<dbReference type="SUPFAM" id="SSF53098">
    <property type="entry name" value="Ribonuclease H-like"/>
    <property type="match status" value="1"/>
</dbReference>
<keyword evidence="13" id="KW-0235">DNA replication</keyword>
<keyword evidence="21" id="KW-1185">Reference proteome</keyword>
<evidence type="ECO:0000256" key="7">
    <source>
        <dbReference type="ARBA" id="ARBA00022833"/>
    </source>
</evidence>
<dbReference type="CDD" id="cd05778">
    <property type="entry name" value="DNA_polB_zeta_exo"/>
    <property type="match status" value="1"/>
</dbReference>
<evidence type="ECO:0000259" key="15">
    <source>
        <dbReference type="Pfam" id="PF00136"/>
    </source>
</evidence>
<evidence type="ECO:0000259" key="19">
    <source>
        <dbReference type="Pfam" id="PF24065"/>
    </source>
</evidence>
<evidence type="ECO:0000256" key="12">
    <source>
        <dbReference type="ARBA" id="ARBA00049244"/>
    </source>
</evidence>
<dbReference type="PANTHER" id="PTHR45812">
    <property type="entry name" value="DNA POLYMERASE ZETA CATALYTIC SUBUNIT"/>
    <property type="match status" value="1"/>
</dbReference>
<dbReference type="Gene3D" id="1.10.287.690">
    <property type="entry name" value="Helix hairpin bin"/>
    <property type="match status" value="1"/>
</dbReference>
<feature type="compositionally biased region" description="Basic and acidic residues" evidence="14">
    <location>
        <begin position="496"/>
        <end position="505"/>
    </location>
</feature>
<dbReference type="GO" id="GO:0051539">
    <property type="term" value="F:4 iron, 4 sulfur cluster binding"/>
    <property type="evidence" value="ECO:0007669"/>
    <property type="project" value="UniProtKB-KW"/>
</dbReference>
<evidence type="ECO:0000256" key="3">
    <source>
        <dbReference type="ARBA" id="ARBA00022679"/>
    </source>
</evidence>
<comment type="catalytic activity">
    <reaction evidence="12 13">
        <text>DNA(n) + a 2'-deoxyribonucleoside 5'-triphosphate = DNA(n+1) + diphosphate</text>
        <dbReference type="Rhea" id="RHEA:22508"/>
        <dbReference type="Rhea" id="RHEA-COMP:17339"/>
        <dbReference type="Rhea" id="RHEA-COMP:17340"/>
        <dbReference type="ChEBI" id="CHEBI:33019"/>
        <dbReference type="ChEBI" id="CHEBI:61560"/>
        <dbReference type="ChEBI" id="CHEBI:173112"/>
        <dbReference type="EC" id="2.7.7.7"/>
    </reaction>
</comment>
<gene>
    <name evidence="20" type="ORF">K443DRAFT_129554</name>
</gene>
<feature type="domain" description="DNA polymerase delta/zeta catalytic subunit N-terminal" evidence="18">
    <location>
        <begin position="66"/>
        <end position="148"/>
    </location>
</feature>
<keyword evidence="11" id="KW-0234">DNA repair</keyword>
<dbReference type="Gene3D" id="1.10.132.60">
    <property type="entry name" value="DNA polymerase family B, C-terminal domain"/>
    <property type="match status" value="1"/>
</dbReference>
<dbReference type="GO" id="GO:0042276">
    <property type="term" value="P:error-prone translesion synthesis"/>
    <property type="evidence" value="ECO:0007669"/>
    <property type="project" value="TreeGrafter"/>
</dbReference>
<evidence type="ECO:0000256" key="14">
    <source>
        <dbReference type="SAM" id="MobiDB-lite"/>
    </source>
</evidence>
<dbReference type="EC" id="2.7.7.7" evidence="13"/>
<feature type="domain" description="DNA-directed DNA polymerase family B exonuclease" evidence="16">
    <location>
        <begin position="744"/>
        <end position="932"/>
    </location>
</feature>
<keyword evidence="10 13" id="KW-0411">Iron-sulfur</keyword>
<dbReference type="STRING" id="1095629.A0A0C9XPF0"/>
<dbReference type="InterPro" id="IPR056447">
    <property type="entry name" value="REV3_N"/>
</dbReference>
<dbReference type="Proteomes" id="UP000054477">
    <property type="component" value="Unassembled WGS sequence"/>
</dbReference>
<dbReference type="HOGENOM" id="CLU_000203_3_1_1"/>
<dbReference type="Gene3D" id="3.30.420.10">
    <property type="entry name" value="Ribonuclease H-like superfamily/Ribonuclease H"/>
    <property type="match status" value="1"/>
</dbReference>
<dbReference type="GO" id="GO:0000166">
    <property type="term" value="F:nucleotide binding"/>
    <property type="evidence" value="ECO:0007669"/>
    <property type="project" value="InterPro"/>
</dbReference>
<dbReference type="InterPro" id="IPR043502">
    <property type="entry name" value="DNA/RNA_pol_sf"/>
</dbReference>
<keyword evidence="13" id="KW-0004">4Fe-4S</keyword>
<evidence type="ECO:0000259" key="18">
    <source>
        <dbReference type="Pfam" id="PF24055"/>
    </source>
</evidence>
<keyword evidence="9 13" id="KW-0408">Iron</keyword>
<organism evidence="20 21">
    <name type="scientific">Laccaria amethystina LaAM-08-1</name>
    <dbReference type="NCBI Taxonomy" id="1095629"/>
    <lineage>
        <taxon>Eukaryota</taxon>
        <taxon>Fungi</taxon>
        <taxon>Dikarya</taxon>
        <taxon>Basidiomycota</taxon>
        <taxon>Agaricomycotina</taxon>
        <taxon>Agaricomycetes</taxon>
        <taxon>Agaricomycetidae</taxon>
        <taxon>Agaricales</taxon>
        <taxon>Agaricineae</taxon>
        <taxon>Hydnangiaceae</taxon>
        <taxon>Laccaria</taxon>
    </lineage>
</organism>
<keyword evidence="6" id="KW-0227">DNA damage</keyword>
<evidence type="ECO:0000259" key="16">
    <source>
        <dbReference type="Pfam" id="PF03104"/>
    </source>
</evidence>
<dbReference type="Pfam" id="PF03104">
    <property type="entry name" value="DNA_pol_B_exo1"/>
    <property type="match status" value="1"/>
</dbReference>
<keyword evidence="13" id="KW-0863">Zinc-finger</keyword>
<feature type="region of interest" description="Disordered" evidence="14">
    <location>
        <begin position="1626"/>
        <end position="1649"/>
    </location>
</feature>
<evidence type="ECO:0000313" key="20">
    <source>
        <dbReference type="EMBL" id="KIK06986.1"/>
    </source>
</evidence>
<keyword evidence="4 13" id="KW-0548">Nucleotidyltransferase</keyword>
<evidence type="ECO:0000256" key="8">
    <source>
        <dbReference type="ARBA" id="ARBA00022932"/>
    </source>
</evidence>
<dbReference type="Gene3D" id="3.30.342.10">
    <property type="entry name" value="DNA Polymerase, chain B, domain 1"/>
    <property type="match status" value="1"/>
</dbReference>
<dbReference type="GO" id="GO:0000724">
    <property type="term" value="P:double-strand break repair via homologous recombination"/>
    <property type="evidence" value="ECO:0007669"/>
    <property type="project" value="TreeGrafter"/>
</dbReference>
<keyword evidence="8 13" id="KW-0239">DNA-directed DNA polymerase</keyword>
<reference evidence="21" key="2">
    <citation type="submission" date="2015-01" db="EMBL/GenBank/DDBJ databases">
        <title>Evolutionary Origins and Diversification of the Mycorrhizal Mutualists.</title>
        <authorList>
            <consortium name="DOE Joint Genome Institute"/>
            <consortium name="Mycorrhizal Genomics Consortium"/>
            <person name="Kohler A."/>
            <person name="Kuo A."/>
            <person name="Nagy L.G."/>
            <person name="Floudas D."/>
            <person name="Copeland A."/>
            <person name="Barry K.W."/>
            <person name="Cichocki N."/>
            <person name="Veneault-Fourrey C."/>
            <person name="LaButti K."/>
            <person name="Lindquist E.A."/>
            <person name="Lipzen A."/>
            <person name="Lundell T."/>
            <person name="Morin E."/>
            <person name="Murat C."/>
            <person name="Riley R."/>
            <person name="Ohm R."/>
            <person name="Sun H."/>
            <person name="Tunlid A."/>
            <person name="Henrissat B."/>
            <person name="Grigoriev I.V."/>
            <person name="Hibbett D.S."/>
            <person name="Martin F."/>
        </authorList>
    </citation>
    <scope>NUCLEOTIDE SEQUENCE [LARGE SCALE GENOMIC DNA]</scope>
    <source>
        <strain evidence="21">LaAM-08-1</strain>
    </source>
</reference>
<comment type="cofactor">
    <cofactor evidence="1 13">
        <name>[4Fe-4S] cluster</name>
        <dbReference type="ChEBI" id="CHEBI:49883"/>
    </cofactor>
</comment>
<evidence type="ECO:0000256" key="2">
    <source>
        <dbReference type="ARBA" id="ARBA00005755"/>
    </source>
</evidence>
<evidence type="ECO:0000256" key="13">
    <source>
        <dbReference type="RuleBase" id="RU000442"/>
    </source>
</evidence>
<accession>A0A0C9XPF0</accession>
<keyword evidence="7 13" id="KW-0862">Zinc</keyword>
<dbReference type="Pfam" id="PF24055">
    <property type="entry name" value="POL3_N"/>
    <property type="match status" value="1"/>
</dbReference>
<dbReference type="GO" id="GO:0008270">
    <property type="term" value="F:zinc ion binding"/>
    <property type="evidence" value="ECO:0007669"/>
    <property type="project" value="UniProtKB-KW"/>
</dbReference>
<sequence length="1649" mass="186911">MSPSQVAPADSPKATRTPRLQVYLNHIDHTLIPPGPLDNSSLYRVPVLRIFGLSSAGQKTCVHVHQVYPYFYVAYPGELSPSHVKRYISRLTLSLNHAIAHSLNHDPHLSTSQYIRAIILVKGVDFYGFHTSYSPFLKVLVANPAYVNRIAIIMRSGMVMSTRFRLYESHLSFVLQFMCDFGLYGCGLVDFEDALERCEEEPVVPIEGDPRPMAFAPSLYFRQSRLSLEVDVISPQILNRLRIDARYIHHQLNIPAPRFPSDPLVLSVRELWDDERARRQARGLHPSPEMPIDPSDSSRAPGGAWVAEARWWDAMRKRVEEDARHTNQEPMTTALSWESGTITTFESVEALWEEHWKNWKPTSEHHNEEEATTEENDQIDVDMSMLSKQEISDLELEEANESVWNNPHFEELQDGDEIEEDNAEGENLEENCDAIEAAARHVYLTCSPQDPFVVAPEAGDHLPNDFIYRLPSPPEPEDNGRRKSENATVTPTKGTPSERDSHNLLHPDSPSARYFGSCASTLMRPLTALFSVHDLPLRPVWASSSLPNFPDQHLQQANVPVLSGRTEEDDIVAKKRSTLVAARAIKPSHVFNTCMATNLNRYVYSLQPPSSHDLLASLDGLDIDNRIYRSPYYSKDLDIPDNPKEYAGLQYRLKGGEGIVSLDEWDHAEMFAVFPQTMRLDPAGIGGWEYARHPPSIKEVRKWIVSDEGRSHTKSRKLHSQIEGPTQANIYGFKTSPATTSANSRERKNMSVLSLELFVPTSEDKAPAPETDEISAVFYAHHVSGTDIVQSGTVVRQTPTLDSNRLRYLHLDVVSTELELLNRVVDIVVDIDPDILVGWEVQRSSWGYAEARAKQYGFSFPIVNKKTADFSMQGFEIADLISRAATKPSSGGADRWISRTASTFKVTGRHVLNLWRVMRSEQTLNIYSFENVAFHLLRRRVPKYSFRTLTEWYHSPVPAHAALLIRHLTLRARMMLEILEESELVTKTAEFARVFGVDFFSVISRGSQFKVESFMFRIAKPECFVLISPNKSDVGKQNAAECMPLIMEPISAFYSSPLVVLDFQSLYPSVMIAYNYCYSTCLGRITDFQGKFKFGVVDFDLPPGMLANLKDYITVAPNGIMYVKSDVRRGLLGRMLTELLETRVMVKQAMKGVKDDKSLRRILDARQLGLKYIANVTYGYTSATFSGRMPAVEIADSIVQSGRETLEKAIDLINNTKRWGAQVVYGDTDSVFLYLKGKTKEQAFRIGHEIADAVTSLNPSPIKLKFEKVYLPSVLMAKKRYVGFKYEQPDDKNPTFDAKGIETVRRDGVLAQRKMTENCLKILFRSQDLSEVKDYCYRSWTKLLDNKASVQDLIFAKEVRMGTYSDKIPPPPGVIVAARRMTEDANAEPPYGERVPYVIVQGPPGSRLVDRALDPLELLNNRYLCSLITAHHYSIHHSSLQSCLRLDATYYITRVLIPPLERIFSLVGADVKQWFTEMPRMTTIQDLLVSPRKFDEAGESPKEPNIDVHFQNEQCLVCGEWASQGLCDNCWYSNERTIANLAFRVRSREKRLINIHRICRSCTGSAGTEPIKCESLDCPWFYSRRRAEEKMELVPIYQEYSAVVEEDLDLEMGLNELDTDVDMDAESETESETETVMGTYEAGEEGGEW</sequence>
<dbReference type="InterPro" id="IPR006133">
    <property type="entry name" value="DNA-dir_DNA_pol_B_exonuc"/>
</dbReference>
<feature type="compositionally biased region" description="Polar residues" evidence="14">
    <location>
        <begin position="486"/>
        <end position="495"/>
    </location>
</feature>
<keyword evidence="5 13" id="KW-0479">Metal-binding</keyword>
<dbReference type="GO" id="GO:0003887">
    <property type="term" value="F:DNA-directed DNA polymerase activity"/>
    <property type="evidence" value="ECO:0007669"/>
    <property type="project" value="UniProtKB-KW"/>
</dbReference>
<dbReference type="Pfam" id="PF00136">
    <property type="entry name" value="DNA_pol_B"/>
    <property type="match status" value="1"/>
</dbReference>
<dbReference type="InterPro" id="IPR056435">
    <property type="entry name" value="DPOD/Z_N"/>
</dbReference>
<comment type="similarity">
    <text evidence="2 13">Belongs to the DNA polymerase type-B family.</text>
</comment>
<dbReference type="InterPro" id="IPR012337">
    <property type="entry name" value="RNaseH-like_sf"/>
</dbReference>
<evidence type="ECO:0000256" key="1">
    <source>
        <dbReference type="ARBA" id="ARBA00001966"/>
    </source>
</evidence>
<dbReference type="PANTHER" id="PTHR45812:SF1">
    <property type="entry name" value="DNA POLYMERASE ZETA CATALYTIC SUBUNIT"/>
    <property type="match status" value="1"/>
</dbReference>
<dbReference type="InterPro" id="IPR036397">
    <property type="entry name" value="RNaseH_sf"/>
</dbReference>
<comment type="subcellular location">
    <subcellularLocation>
        <location evidence="13">Nucleus</location>
    </subcellularLocation>
</comment>
<dbReference type="EMBL" id="KN838550">
    <property type="protein sequence ID" value="KIK06986.1"/>
    <property type="molecule type" value="Genomic_DNA"/>
</dbReference>
<dbReference type="InterPro" id="IPR030559">
    <property type="entry name" value="PolZ_Rev3"/>
</dbReference>
<dbReference type="InterPro" id="IPR025687">
    <property type="entry name" value="Znf-C4pol"/>
</dbReference>
<dbReference type="GO" id="GO:0003677">
    <property type="term" value="F:DNA binding"/>
    <property type="evidence" value="ECO:0007669"/>
    <property type="project" value="UniProtKB-KW"/>
</dbReference>
<reference evidence="20 21" key="1">
    <citation type="submission" date="2014-04" db="EMBL/GenBank/DDBJ databases">
        <authorList>
            <consortium name="DOE Joint Genome Institute"/>
            <person name="Kuo A."/>
            <person name="Kohler A."/>
            <person name="Nagy L.G."/>
            <person name="Floudas D."/>
            <person name="Copeland A."/>
            <person name="Barry K.W."/>
            <person name="Cichocki N."/>
            <person name="Veneault-Fourrey C."/>
            <person name="LaButti K."/>
            <person name="Lindquist E.A."/>
            <person name="Lipzen A."/>
            <person name="Lundell T."/>
            <person name="Morin E."/>
            <person name="Murat C."/>
            <person name="Sun H."/>
            <person name="Tunlid A."/>
            <person name="Henrissat B."/>
            <person name="Grigoriev I.V."/>
            <person name="Hibbett D.S."/>
            <person name="Martin F."/>
            <person name="Nordberg H.P."/>
            <person name="Cantor M.N."/>
            <person name="Hua S.X."/>
        </authorList>
    </citation>
    <scope>NUCLEOTIDE SEQUENCE [LARGE SCALE GENOMIC DNA]</scope>
    <source>
        <strain evidence="20 21">LaAM-08-1</strain>
    </source>
</reference>
<keyword evidence="3 13" id="KW-0808">Transferase</keyword>
<protein>
    <recommendedName>
        <fullName evidence="13">DNA polymerase</fullName>
        <ecNumber evidence="13">2.7.7.7</ecNumber>
    </recommendedName>
</protein>
<dbReference type="Pfam" id="PF24065">
    <property type="entry name" value="REV3_N"/>
    <property type="match status" value="1"/>
</dbReference>
<dbReference type="PRINTS" id="PR00106">
    <property type="entry name" value="DNAPOLB"/>
</dbReference>
<dbReference type="SMART" id="SM00486">
    <property type="entry name" value="POLBc"/>
    <property type="match status" value="1"/>
</dbReference>
<name>A0A0C9XPF0_9AGAR</name>
<keyword evidence="13" id="KW-0238">DNA-binding</keyword>
<evidence type="ECO:0000256" key="4">
    <source>
        <dbReference type="ARBA" id="ARBA00022695"/>
    </source>
</evidence>
<dbReference type="InterPro" id="IPR006134">
    <property type="entry name" value="DNA-dir_DNA_pol_B_multi_dom"/>
</dbReference>
<proteinExistence type="inferred from homology"/>
<evidence type="ECO:0000256" key="6">
    <source>
        <dbReference type="ARBA" id="ARBA00022763"/>
    </source>
</evidence>
<dbReference type="InterPro" id="IPR006172">
    <property type="entry name" value="DNA-dir_DNA_pol_B"/>
</dbReference>
<dbReference type="GO" id="GO:0005634">
    <property type="term" value="C:nucleus"/>
    <property type="evidence" value="ECO:0007669"/>
    <property type="project" value="UniProtKB-SubCell"/>
</dbReference>
<evidence type="ECO:0000313" key="21">
    <source>
        <dbReference type="Proteomes" id="UP000054477"/>
    </source>
</evidence>